<comment type="caution">
    <text evidence="2">The sequence shown here is derived from an EMBL/GenBank/DDBJ whole genome shotgun (WGS) entry which is preliminary data.</text>
</comment>
<dbReference type="EMBL" id="JBHULZ010000005">
    <property type="protein sequence ID" value="MFD2696570.1"/>
    <property type="molecule type" value="Genomic_DNA"/>
</dbReference>
<feature type="transmembrane region" description="Helical" evidence="1">
    <location>
        <begin position="158"/>
        <end position="176"/>
    </location>
</feature>
<feature type="transmembrane region" description="Helical" evidence="1">
    <location>
        <begin position="76"/>
        <end position="95"/>
    </location>
</feature>
<feature type="transmembrane region" description="Helical" evidence="1">
    <location>
        <begin position="101"/>
        <end position="119"/>
    </location>
</feature>
<feature type="transmembrane region" description="Helical" evidence="1">
    <location>
        <begin position="41"/>
        <end position="64"/>
    </location>
</feature>
<dbReference type="RefSeq" id="WP_379042905.1">
    <property type="nucleotide sequence ID" value="NZ_JBHULZ010000005.1"/>
</dbReference>
<sequence>MQFLKNALALYIRASLHVGLAVSALSHLFSQHFQQTAAPNFYLFVFFATVVSYNFAKFSAFQHLKSLGFHLTKKSVLLVQFVAVIGLVITCLKLTMPQILFAGILGLFTLLYAIPLGANKQNWRNSAYLKIFIIAGVWACTVVVLPLIPIINMELTRLMAYTALVFVFTLASTLVFEIRDLNRDDVHLKTIPQLYGVMNTKILGVFLYLFVILGIGFLNEFKAMFWYASFLTSVMGILFLAFADIKQPKHYADLWVESLPIFWWLLYQLGQWYY</sequence>
<protein>
    <recommendedName>
        <fullName evidence="4">Prenyltransferase</fullName>
    </recommendedName>
</protein>
<keyword evidence="3" id="KW-1185">Reference proteome</keyword>
<accession>A0ABW5SB14</accession>
<keyword evidence="1" id="KW-1133">Transmembrane helix</keyword>
<evidence type="ECO:0000256" key="1">
    <source>
        <dbReference type="SAM" id="Phobius"/>
    </source>
</evidence>
<gene>
    <name evidence="2" type="ORF">ACFSQ0_01045</name>
</gene>
<dbReference type="Proteomes" id="UP001597357">
    <property type="component" value="Unassembled WGS sequence"/>
</dbReference>
<name>A0ABW5SB14_9FLAO</name>
<reference evidence="3" key="1">
    <citation type="journal article" date="2019" name="Int. J. Syst. Evol. Microbiol.">
        <title>The Global Catalogue of Microorganisms (GCM) 10K type strain sequencing project: providing services to taxonomists for standard genome sequencing and annotation.</title>
        <authorList>
            <consortium name="The Broad Institute Genomics Platform"/>
            <consortium name="The Broad Institute Genome Sequencing Center for Infectious Disease"/>
            <person name="Wu L."/>
            <person name="Ma J."/>
        </authorList>
    </citation>
    <scope>NUCLEOTIDE SEQUENCE [LARGE SCALE GENOMIC DNA]</scope>
    <source>
        <strain evidence="3">KCTC 42255</strain>
    </source>
</reference>
<feature type="transmembrane region" description="Helical" evidence="1">
    <location>
        <begin position="131"/>
        <end position="152"/>
    </location>
</feature>
<feature type="transmembrane region" description="Helical" evidence="1">
    <location>
        <begin position="7"/>
        <end position="29"/>
    </location>
</feature>
<evidence type="ECO:0008006" key="4">
    <source>
        <dbReference type="Google" id="ProtNLM"/>
    </source>
</evidence>
<feature type="transmembrane region" description="Helical" evidence="1">
    <location>
        <begin position="224"/>
        <end position="242"/>
    </location>
</feature>
<keyword evidence="1" id="KW-0472">Membrane</keyword>
<keyword evidence="1" id="KW-0812">Transmembrane</keyword>
<organism evidence="2 3">
    <name type="scientific">Mesonia sediminis</name>
    <dbReference type="NCBI Taxonomy" id="1703946"/>
    <lineage>
        <taxon>Bacteria</taxon>
        <taxon>Pseudomonadati</taxon>
        <taxon>Bacteroidota</taxon>
        <taxon>Flavobacteriia</taxon>
        <taxon>Flavobacteriales</taxon>
        <taxon>Flavobacteriaceae</taxon>
        <taxon>Mesonia</taxon>
    </lineage>
</organism>
<feature type="transmembrane region" description="Helical" evidence="1">
    <location>
        <begin position="197"/>
        <end position="218"/>
    </location>
</feature>
<evidence type="ECO:0000313" key="2">
    <source>
        <dbReference type="EMBL" id="MFD2696570.1"/>
    </source>
</evidence>
<evidence type="ECO:0000313" key="3">
    <source>
        <dbReference type="Proteomes" id="UP001597357"/>
    </source>
</evidence>
<proteinExistence type="predicted"/>